<proteinExistence type="inferred from homology"/>
<feature type="domain" description="SMP-30/Gluconolactonase/LRE-like region" evidence="4">
    <location>
        <begin position="19"/>
        <end position="293"/>
    </location>
</feature>
<feature type="binding site" evidence="3">
    <location>
        <position position="124"/>
    </location>
    <ligand>
        <name>substrate</name>
    </ligand>
</feature>
<dbReference type="Proteomes" id="UP000193986">
    <property type="component" value="Unassembled WGS sequence"/>
</dbReference>
<keyword evidence="3" id="KW-0479">Metal-binding</keyword>
<evidence type="ECO:0000313" key="5">
    <source>
        <dbReference type="EMBL" id="ORY20308.1"/>
    </source>
</evidence>
<comment type="similarity">
    <text evidence="1">Belongs to the SMP-30/CGR1 family.</text>
</comment>
<keyword evidence="6" id="KW-1185">Reference proteome</keyword>
<dbReference type="InterPro" id="IPR013658">
    <property type="entry name" value="SGL"/>
</dbReference>
<protein>
    <recommendedName>
        <fullName evidence="4">SMP-30/Gluconolactonase/LRE-like region domain-containing protein</fullName>
    </recommendedName>
</protein>
<dbReference type="Gene3D" id="2.120.10.30">
    <property type="entry name" value="TolB, C-terminal domain"/>
    <property type="match status" value="1"/>
</dbReference>
<dbReference type="PANTHER" id="PTHR10907">
    <property type="entry name" value="REGUCALCIN"/>
    <property type="match status" value="1"/>
</dbReference>
<dbReference type="EMBL" id="MCFC01000140">
    <property type="protein sequence ID" value="ORY20308.1"/>
    <property type="molecule type" value="Genomic_DNA"/>
</dbReference>
<accession>A0A1Y2ACN9</accession>
<evidence type="ECO:0000256" key="2">
    <source>
        <dbReference type="PIRSR" id="PIRSR605511-1"/>
    </source>
</evidence>
<dbReference type="Pfam" id="PF08450">
    <property type="entry name" value="SGL"/>
    <property type="match status" value="1"/>
</dbReference>
<evidence type="ECO:0000256" key="3">
    <source>
        <dbReference type="PIRSR" id="PIRSR605511-2"/>
    </source>
</evidence>
<dbReference type="SUPFAM" id="SSF63829">
    <property type="entry name" value="Calcium-dependent phosphotriesterase"/>
    <property type="match status" value="1"/>
</dbReference>
<sequence length="340" mass="37130">MSQAPVIDAEVFIECQNDLGEGILWDSKTQLLHWVDIPKCELHTLDPKTKKYSVDSYPATKHLTAVALRQSQPGLVASITDKIVLLPAPTTPTEVTTSPKPVQREWEQVLASNISAVLDEGKGRLNDGGCDTQGRFLVGSMGLPESGPKVGEFFSYDLDSKVTRLWDRVGTSNGLGWTADGKTMYYIDSLIDAIHILDYDPTTGEASSRREFAPPSPPPMPLSPSIPTQGVYDGMCLDGQGNVWAARWSDQRIIGFRPDGSIICHIRVPGCYSPTIPCFGGENLETMYIATAHSKMSGKDLHDKFPKSGDLFKVDFGSGSEVRQLLGDGWTGAERHRFAG</sequence>
<dbReference type="GO" id="GO:0004341">
    <property type="term" value="F:gluconolactonase activity"/>
    <property type="evidence" value="ECO:0007669"/>
    <property type="project" value="TreeGrafter"/>
</dbReference>
<comment type="caution">
    <text evidence="5">The sequence shown here is derived from an EMBL/GenBank/DDBJ whole genome shotgun (WGS) entry which is preliminary data.</text>
</comment>
<feature type="active site" description="Proton donor/acceptor" evidence="2">
    <location>
        <position position="233"/>
    </location>
</feature>
<keyword evidence="3" id="KW-0862">Zinc</keyword>
<dbReference type="STRING" id="71784.A0A1Y2ACN9"/>
<feature type="binding site" evidence="3">
    <location>
        <position position="173"/>
    </location>
    <ligand>
        <name>a divalent metal cation</name>
        <dbReference type="ChEBI" id="CHEBI:60240"/>
    </ligand>
</feature>
<evidence type="ECO:0000259" key="4">
    <source>
        <dbReference type="Pfam" id="PF08450"/>
    </source>
</evidence>
<dbReference type="InterPro" id="IPR005511">
    <property type="entry name" value="SMP-30"/>
</dbReference>
<dbReference type="GO" id="GO:0005509">
    <property type="term" value="F:calcium ion binding"/>
    <property type="evidence" value="ECO:0007669"/>
    <property type="project" value="TreeGrafter"/>
</dbReference>
<gene>
    <name evidence="5" type="ORF">BCR39DRAFT_555385</name>
</gene>
<feature type="binding site" evidence="3">
    <location>
        <position position="233"/>
    </location>
    <ligand>
        <name>a divalent metal cation</name>
        <dbReference type="ChEBI" id="CHEBI:60240"/>
    </ligand>
</feature>
<evidence type="ECO:0000313" key="6">
    <source>
        <dbReference type="Proteomes" id="UP000193986"/>
    </source>
</evidence>
<dbReference type="InParanoid" id="A0A1Y2ACN9"/>
<organism evidence="5 6">
    <name type="scientific">Naematelia encephala</name>
    <dbReference type="NCBI Taxonomy" id="71784"/>
    <lineage>
        <taxon>Eukaryota</taxon>
        <taxon>Fungi</taxon>
        <taxon>Dikarya</taxon>
        <taxon>Basidiomycota</taxon>
        <taxon>Agaricomycotina</taxon>
        <taxon>Tremellomycetes</taxon>
        <taxon>Tremellales</taxon>
        <taxon>Naemateliaceae</taxon>
        <taxon>Naematelia</taxon>
    </lineage>
</organism>
<dbReference type="AlphaFoldDB" id="A0A1Y2ACN9"/>
<evidence type="ECO:0000256" key="1">
    <source>
        <dbReference type="ARBA" id="ARBA00008853"/>
    </source>
</evidence>
<feature type="binding site" evidence="3">
    <location>
        <position position="126"/>
    </location>
    <ligand>
        <name>substrate</name>
    </ligand>
</feature>
<name>A0A1Y2ACN9_9TREE</name>
<dbReference type="OrthoDB" id="423498at2759"/>
<dbReference type="PANTHER" id="PTHR10907:SF47">
    <property type="entry name" value="REGUCALCIN"/>
    <property type="match status" value="1"/>
</dbReference>
<dbReference type="PRINTS" id="PR01790">
    <property type="entry name" value="SMP30FAMILY"/>
</dbReference>
<dbReference type="InterPro" id="IPR011042">
    <property type="entry name" value="6-blade_b-propeller_TolB-like"/>
</dbReference>
<reference evidence="5 6" key="1">
    <citation type="submission" date="2016-07" db="EMBL/GenBank/DDBJ databases">
        <title>Pervasive Adenine N6-methylation of Active Genes in Fungi.</title>
        <authorList>
            <consortium name="DOE Joint Genome Institute"/>
            <person name="Mondo S.J."/>
            <person name="Dannebaum R.O."/>
            <person name="Kuo R.C."/>
            <person name="Labutti K."/>
            <person name="Haridas S."/>
            <person name="Kuo A."/>
            <person name="Salamov A."/>
            <person name="Ahrendt S.R."/>
            <person name="Lipzen A."/>
            <person name="Sullivan W."/>
            <person name="Andreopoulos W.B."/>
            <person name="Clum A."/>
            <person name="Lindquist E."/>
            <person name="Daum C."/>
            <person name="Ramamoorthy G.K."/>
            <person name="Gryganskyi A."/>
            <person name="Culley D."/>
            <person name="Magnuson J.K."/>
            <person name="James T.Y."/>
            <person name="O'Malley M.A."/>
            <person name="Stajich J.E."/>
            <person name="Spatafora J.W."/>
            <person name="Visel A."/>
            <person name="Grigoriev I.V."/>
        </authorList>
    </citation>
    <scope>NUCLEOTIDE SEQUENCE [LARGE SCALE GENOMIC DNA]</scope>
    <source>
        <strain evidence="5 6">68-887.2</strain>
    </source>
</reference>
<dbReference type="GO" id="GO:0019853">
    <property type="term" value="P:L-ascorbic acid biosynthetic process"/>
    <property type="evidence" value="ECO:0007669"/>
    <property type="project" value="TreeGrafter"/>
</dbReference>
<feature type="binding site" evidence="3">
    <location>
        <position position="21"/>
    </location>
    <ligand>
        <name>a divalent metal cation</name>
        <dbReference type="ChEBI" id="CHEBI:60240"/>
    </ligand>
</feature>
<comment type="cofactor">
    <cofactor evidence="3">
        <name>Zn(2+)</name>
        <dbReference type="ChEBI" id="CHEBI:29105"/>
    </cofactor>
    <text evidence="3">Binds 1 divalent metal cation per subunit.</text>
</comment>